<keyword evidence="6" id="KW-0119">Carbohydrate metabolism</keyword>
<evidence type="ECO:0000256" key="5">
    <source>
        <dbReference type="ARBA" id="ARBA00022679"/>
    </source>
</evidence>
<dbReference type="EC" id="2.4.-.-" evidence="9"/>
<comment type="subunit">
    <text evidence="2">Homodimer.</text>
</comment>
<gene>
    <name evidence="9" type="ORF">OHJ16_05615</name>
</gene>
<evidence type="ECO:0000259" key="7">
    <source>
        <dbReference type="Pfam" id="PF00534"/>
    </source>
</evidence>
<dbReference type="Gene3D" id="3.40.50.2000">
    <property type="entry name" value="Glycogen Phosphorylase B"/>
    <property type="match status" value="2"/>
</dbReference>
<evidence type="ECO:0000256" key="3">
    <source>
        <dbReference type="ARBA" id="ARBA00022526"/>
    </source>
</evidence>
<dbReference type="Pfam" id="PF21269">
    <property type="entry name" value="TreT_GT1"/>
    <property type="match status" value="1"/>
</dbReference>
<keyword evidence="10" id="KW-1185">Reference proteome</keyword>
<feature type="domain" description="Trehalose synthase N-terminal" evidence="8">
    <location>
        <begin position="48"/>
        <end position="195"/>
    </location>
</feature>
<comment type="caution">
    <text evidence="9">The sequence shown here is derived from an EMBL/GenBank/DDBJ whole genome shotgun (WGS) entry which is preliminary data.</text>
</comment>
<dbReference type="PANTHER" id="PTHR47779">
    <property type="entry name" value="SYNTHASE (CCG-9), PUTATIVE (AFU_ORTHOLOGUE AFUA_3G12100)-RELATED"/>
    <property type="match status" value="1"/>
</dbReference>
<reference evidence="9" key="1">
    <citation type="submission" date="2022-10" db="EMBL/GenBank/DDBJ databases">
        <title>Genome sequence of Actinomyces israelii ATCC 10048.</title>
        <authorList>
            <person name="Watt R.M."/>
            <person name="Tong W.M."/>
        </authorList>
    </citation>
    <scope>NUCLEOTIDE SEQUENCE</scope>
    <source>
        <strain evidence="9">ATCC 10048</strain>
    </source>
</reference>
<dbReference type="Proteomes" id="UP001072034">
    <property type="component" value="Unassembled WGS sequence"/>
</dbReference>
<accession>A0ABT4I708</accession>
<name>A0ABT4I708_9ACTO</name>
<dbReference type="EMBL" id="JAPTMY010000009">
    <property type="protein sequence ID" value="MCZ0857519.1"/>
    <property type="molecule type" value="Genomic_DNA"/>
</dbReference>
<dbReference type="InterPro" id="IPR049438">
    <property type="entry name" value="TreT_GT1"/>
</dbReference>
<dbReference type="PANTHER" id="PTHR47779:SF1">
    <property type="entry name" value="SYNTHASE (CCG-9), PUTATIVE (AFU_ORTHOLOGUE AFUA_3G12100)-RELATED"/>
    <property type="match status" value="1"/>
</dbReference>
<keyword evidence="4 9" id="KW-0328">Glycosyltransferase</keyword>
<evidence type="ECO:0000313" key="10">
    <source>
        <dbReference type="Proteomes" id="UP001072034"/>
    </source>
</evidence>
<dbReference type="GO" id="GO:0016757">
    <property type="term" value="F:glycosyltransferase activity"/>
    <property type="evidence" value="ECO:0007669"/>
    <property type="project" value="UniProtKB-KW"/>
</dbReference>
<proteinExistence type="inferred from homology"/>
<dbReference type="Pfam" id="PF00534">
    <property type="entry name" value="Glycos_transf_1"/>
    <property type="match status" value="1"/>
</dbReference>
<sequence>MRSIDVAPLPILELESHLDEVADHRLKGGIAAARTLLEGRTVWTVTPSAAAGSGPAETVAPLVGYARGLGVEARWLVLDAPADFARVASRLHAGIHGDRGDGGKLGEKQRDLYEHVLSSNAENVVDDVREGDVVILHDPPTAGLARAFRRAGAAVIWRCHLGGGRAGEAAERAWAFLDRYLEDVDLVVVSREEYRPPFIEPERCAVVKPSINPDSPKNRVLDLDESWSVARLAGIFNGEPPFEAVPFVHEDGRPDAIRQMPSLAGAGLPVPTGVRTIVQVGRWDRLKGAKELIGAFASSLGALPEDAHLLIVGPDPDPDRDVTSAAVLGEALDRWDLLPESVARRVHIAAVPMHDREVNATVVNAVQRVADVVTQRSLVEAFGLPVAEAMWKKAAVVASAVGGIQDQIADGVDGVLVDPDDAGAWAEAAADLLRFPERAREMGLAAHESVRREFLPDRHLCEIAGAIDRALELHKD</sequence>
<dbReference type="InterPro" id="IPR001296">
    <property type="entry name" value="Glyco_trans_1"/>
</dbReference>
<keyword evidence="5 9" id="KW-0808">Transferase</keyword>
<evidence type="ECO:0000313" key="9">
    <source>
        <dbReference type="EMBL" id="MCZ0857519.1"/>
    </source>
</evidence>
<feature type="domain" description="Glycosyl transferase family 1" evidence="7">
    <location>
        <begin position="271"/>
        <end position="446"/>
    </location>
</feature>
<comment type="similarity">
    <text evidence="1">Belongs to the glycosyltransferase group 1 family. Glycosyltransferase 4 subfamily.</text>
</comment>
<organism evidence="9 10">
    <name type="scientific">Actinomyces israelii</name>
    <dbReference type="NCBI Taxonomy" id="1659"/>
    <lineage>
        <taxon>Bacteria</taxon>
        <taxon>Bacillati</taxon>
        <taxon>Actinomycetota</taxon>
        <taxon>Actinomycetes</taxon>
        <taxon>Actinomycetales</taxon>
        <taxon>Actinomycetaceae</taxon>
        <taxon>Actinomyces</taxon>
    </lineage>
</organism>
<evidence type="ECO:0000256" key="6">
    <source>
        <dbReference type="ARBA" id="ARBA00023277"/>
    </source>
</evidence>
<evidence type="ECO:0000259" key="8">
    <source>
        <dbReference type="Pfam" id="PF21269"/>
    </source>
</evidence>
<protein>
    <submittedName>
        <fullName evidence="9">Glycosyltransferase</fullName>
        <ecNumber evidence="9">2.4.-.-</ecNumber>
    </submittedName>
</protein>
<evidence type="ECO:0000256" key="4">
    <source>
        <dbReference type="ARBA" id="ARBA00022676"/>
    </source>
</evidence>
<keyword evidence="3" id="KW-0313">Glucose metabolism</keyword>
<evidence type="ECO:0000256" key="1">
    <source>
        <dbReference type="ARBA" id="ARBA00009481"/>
    </source>
</evidence>
<dbReference type="RefSeq" id="WP_043559907.1">
    <property type="nucleotide sequence ID" value="NZ_CAJPNG010000105.1"/>
</dbReference>
<dbReference type="SUPFAM" id="SSF53756">
    <property type="entry name" value="UDP-Glycosyltransferase/glycogen phosphorylase"/>
    <property type="match status" value="1"/>
</dbReference>
<dbReference type="InterPro" id="IPR052078">
    <property type="entry name" value="Trehalose_Metab_GTase"/>
</dbReference>
<evidence type="ECO:0000256" key="2">
    <source>
        <dbReference type="ARBA" id="ARBA00011738"/>
    </source>
</evidence>